<gene>
    <name evidence="1" type="ORF">JOQ06_018481</name>
</gene>
<evidence type="ECO:0000313" key="2">
    <source>
        <dbReference type="Proteomes" id="UP001219934"/>
    </source>
</evidence>
<comment type="caution">
    <text evidence="1">The sequence shown here is derived from an EMBL/GenBank/DDBJ whole genome shotgun (WGS) entry which is preliminary data.</text>
</comment>
<accession>A0AAD6A5U0</accession>
<protein>
    <submittedName>
        <fullName evidence="1">Uncharacterized protein</fullName>
    </submittedName>
</protein>
<dbReference type="Proteomes" id="UP001219934">
    <property type="component" value="Unassembled WGS sequence"/>
</dbReference>
<dbReference type="EMBL" id="JAPTMU010000394">
    <property type="protein sequence ID" value="KAJ4918827.1"/>
    <property type="molecule type" value="Genomic_DNA"/>
</dbReference>
<keyword evidence="2" id="KW-1185">Reference proteome</keyword>
<proteinExistence type="predicted"/>
<feature type="non-terminal residue" evidence="1">
    <location>
        <position position="106"/>
    </location>
</feature>
<feature type="non-terminal residue" evidence="1">
    <location>
        <position position="1"/>
    </location>
</feature>
<organism evidence="1 2">
    <name type="scientific">Pogonophryne albipinna</name>
    <dbReference type="NCBI Taxonomy" id="1090488"/>
    <lineage>
        <taxon>Eukaryota</taxon>
        <taxon>Metazoa</taxon>
        <taxon>Chordata</taxon>
        <taxon>Craniata</taxon>
        <taxon>Vertebrata</taxon>
        <taxon>Euteleostomi</taxon>
        <taxon>Actinopterygii</taxon>
        <taxon>Neopterygii</taxon>
        <taxon>Teleostei</taxon>
        <taxon>Neoteleostei</taxon>
        <taxon>Acanthomorphata</taxon>
        <taxon>Eupercaria</taxon>
        <taxon>Perciformes</taxon>
        <taxon>Notothenioidei</taxon>
        <taxon>Pogonophryne</taxon>
    </lineage>
</organism>
<name>A0AAD6A5U0_9TELE</name>
<reference evidence="1" key="1">
    <citation type="submission" date="2022-11" db="EMBL/GenBank/DDBJ databases">
        <title>Chromosome-level genome of Pogonophryne albipinna.</title>
        <authorList>
            <person name="Jo E."/>
        </authorList>
    </citation>
    <scope>NUCLEOTIDE SEQUENCE</scope>
    <source>
        <strain evidence="1">SGF0006</strain>
        <tissue evidence="1">Muscle</tissue>
    </source>
</reference>
<evidence type="ECO:0000313" key="1">
    <source>
        <dbReference type="EMBL" id="KAJ4918827.1"/>
    </source>
</evidence>
<dbReference type="AlphaFoldDB" id="A0AAD6A5U0"/>
<sequence length="106" mass="11646">ASKPQCQASLLTPTLRGAALVFRLYITELHLNREVFCHSAITCADIPDNCAVQSDGLNSPVLLRLQEVSLRGGGAPSDQGSRRKKAQRLRFCSPHFLLPAERMVCQ</sequence>